<name>A0ABW0J4W7_9BURK</name>
<sequence>MQLLQRRRWWREDVTLNRDQQITAHIRFKGGAHRTLKLPLPLKSWQRWVTPAAVIEEIDALLNHHTVLQIAKILNKRGFPSGTGRPFNAKMVARLQRNYCLKPRYDRLREAGLLTLQEMADALHVTPTSVKIWNRRGLIRGHAYSDKNECLYDPPGNDAPRKTMGVKLSCRRRHPDVVSDRREEV</sequence>
<evidence type="ECO:0000313" key="1">
    <source>
        <dbReference type="EMBL" id="MFC5428015.1"/>
    </source>
</evidence>
<accession>A0ABW0J4W7</accession>
<evidence type="ECO:0008006" key="3">
    <source>
        <dbReference type="Google" id="ProtNLM"/>
    </source>
</evidence>
<proteinExistence type="predicted"/>
<evidence type="ECO:0000313" key="2">
    <source>
        <dbReference type="Proteomes" id="UP001596103"/>
    </source>
</evidence>
<dbReference type="Proteomes" id="UP001596103">
    <property type="component" value="Unassembled WGS sequence"/>
</dbReference>
<protein>
    <recommendedName>
        <fullName evidence="3">Recombinase domain-containing protein</fullName>
    </recommendedName>
</protein>
<organism evidence="1 2">
    <name type="scientific">Paraburkholderia denitrificans</name>
    <dbReference type="NCBI Taxonomy" id="694025"/>
    <lineage>
        <taxon>Bacteria</taxon>
        <taxon>Pseudomonadati</taxon>
        <taxon>Pseudomonadota</taxon>
        <taxon>Betaproteobacteria</taxon>
        <taxon>Burkholderiales</taxon>
        <taxon>Burkholderiaceae</taxon>
        <taxon>Paraburkholderia</taxon>
    </lineage>
</organism>
<dbReference type="RefSeq" id="WP_377709680.1">
    <property type="nucleotide sequence ID" value="NZ_JBHSMP010000007.1"/>
</dbReference>
<reference evidence="2" key="1">
    <citation type="journal article" date="2019" name="Int. J. Syst. Evol. Microbiol.">
        <title>The Global Catalogue of Microorganisms (GCM) 10K type strain sequencing project: providing services to taxonomists for standard genome sequencing and annotation.</title>
        <authorList>
            <consortium name="The Broad Institute Genomics Platform"/>
            <consortium name="The Broad Institute Genome Sequencing Center for Infectious Disease"/>
            <person name="Wu L."/>
            <person name="Ma J."/>
        </authorList>
    </citation>
    <scope>NUCLEOTIDE SEQUENCE [LARGE SCALE GENOMIC DNA]</scope>
    <source>
        <strain evidence="2">CCUG 56042</strain>
    </source>
</reference>
<comment type="caution">
    <text evidence="1">The sequence shown here is derived from an EMBL/GenBank/DDBJ whole genome shotgun (WGS) entry which is preliminary data.</text>
</comment>
<keyword evidence="2" id="KW-1185">Reference proteome</keyword>
<gene>
    <name evidence="1" type="ORF">ACFPTO_04205</name>
</gene>
<dbReference type="EMBL" id="JBHSMP010000007">
    <property type="protein sequence ID" value="MFC5428015.1"/>
    <property type="molecule type" value="Genomic_DNA"/>
</dbReference>